<name>A0A2P9AGL1_9HYPH</name>
<accession>A0A2P9AGL1</accession>
<proteinExistence type="predicted"/>
<evidence type="ECO:0000313" key="2">
    <source>
        <dbReference type="Proteomes" id="UP000245698"/>
    </source>
</evidence>
<reference evidence="2" key="1">
    <citation type="submission" date="2016-12" db="EMBL/GenBank/DDBJ databases">
        <authorList>
            <person name="Brunel B."/>
        </authorList>
    </citation>
    <scope>NUCLEOTIDE SEQUENCE [LARGE SCALE GENOMIC DNA]</scope>
</reference>
<keyword evidence="2" id="KW-1185">Reference proteome</keyword>
<dbReference type="AlphaFoldDB" id="A0A2P9AGL1"/>
<protein>
    <submittedName>
        <fullName evidence="1">Uncharacterized protein</fullName>
    </submittedName>
</protein>
<organism evidence="1 2">
    <name type="scientific">Mesorhizobium delmotii</name>
    <dbReference type="NCBI Taxonomy" id="1631247"/>
    <lineage>
        <taxon>Bacteria</taxon>
        <taxon>Pseudomonadati</taxon>
        <taxon>Pseudomonadota</taxon>
        <taxon>Alphaproteobacteria</taxon>
        <taxon>Hyphomicrobiales</taxon>
        <taxon>Phyllobacteriaceae</taxon>
        <taxon>Mesorhizobium</taxon>
    </lineage>
</organism>
<sequence length="93" mass="9826">MPPPRPSSKGVTFAFVCVDKGPARAAIFDLLTGMGIPFVDVGMGLNRKQGPLAGTLRATYFSVENAGEVRAMNLAETVDDPTTPTGRTSRSQN</sequence>
<dbReference type="Proteomes" id="UP000245698">
    <property type="component" value="Unassembled WGS sequence"/>
</dbReference>
<evidence type="ECO:0000313" key="1">
    <source>
        <dbReference type="EMBL" id="SJM30236.1"/>
    </source>
</evidence>
<dbReference type="EMBL" id="FUIG01000019">
    <property type="protein sequence ID" value="SJM30236.1"/>
    <property type="molecule type" value="Genomic_DNA"/>
</dbReference>
<gene>
    <name evidence="1" type="ORF">BQ8482_130135</name>
</gene>